<dbReference type="KEGG" id="dpl:KGM_207181"/>
<evidence type="ECO:0000256" key="10">
    <source>
        <dbReference type="ARBA" id="ARBA00023002"/>
    </source>
</evidence>
<reference evidence="17 18" key="1">
    <citation type="journal article" date="2011" name="Cell">
        <title>The monarch butterfly genome yields insights into long-distance migration.</title>
        <authorList>
            <person name="Zhan S."/>
            <person name="Merlin C."/>
            <person name="Boore J.L."/>
            <person name="Reppert S.M."/>
        </authorList>
    </citation>
    <scope>NUCLEOTIDE SEQUENCE [LARGE SCALE GENOMIC DNA]</scope>
    <source>
        <strain evidence="17">F-2</strain>
    </source>
</reference>
<dbReference type="GO" id="GO:0008395">
    <property type="term" value="F:steroid hydroxylase activity"/>
    <property type="evidence" value="ECO:0007669"/>
    <property type="project" value="TreeGrafter"/>
</dbReference>
<gene>
    <name evidence="17" type="ORF">KGM_207181</name>
</gene>
<keyword evidence="6 14" id="KW-0349">Heme</keyword>
<keyword evidence="13 16" id="KW-0472">Membrane</keyword>
<dbReference type="FunCoup" id="A0A212EMV4">
    <property type="interactions" value="9"/>
</dbReference>
<keyword evidence="10 15" id="KW-0560">Oxidoreductase</keyword>
<dbReference type="STRING" id="278856.A0A212EMV4"/>
<keyword evidence="8" id="KW-0256">Endoplasmic reticulum</keyword>
<keyword evidence="11 14" id="KW-0408">Iron</keyword>
<feature type="binding site" description="axial binding residue" evidence="14">
    <location>
        <position position="479"/>
    </location>
    <ligand>
        <name>heme</name>
        <dbReference type="ChEBI" id="CHEBI:30413"/>
    </ligand>
    <ligandPart>
        <name>Fe</name>
        <dbReference type="ChEBI" id="CHEBI:18248"/>
    </ligandPart>
</feature>
<evidence type="ECO:0000256" key="9">
    <source>
        <dbReference type="ARBA" id="ARBA00022848"/>
    </source>
</evidence>
<dbReference type="Pfam" id="PF00067">
    <property type="entry name" value="p450"/>
    <property type="match status" value="1"/>
</dbReference>
<dbReference type="GO" id="GO:0005789">
    <property type="term" value="C:endoplasmic reticulum membrane"/>
    <property type="evidence" value="ECO:0007669"/>
    <property type="project" value="UniProtKB-SubCell"/>
</dbReference>
<comment type="function">
    <text evidence="2">May be involved in the metabolism of insect hormones and in the breakdown of synthetic insecticides.</text>
</comment>
<dbReference type="PANTHER" id="PTHR24300">
    <property type="entry name" value="CYTOCHROME P450 508A4-RELATED"/>
    <property type="match status" value="1"/>
</dbReference>
<evidence type="ECO:0000256" key="8">
    <source>
        <dbReference type="ARBA" id="ARBA00022824"/>
    </source>
</evidence>
<dbReference type="InterPro" id="IPR002401">
    <property type="entry name" value="Cyt_P450_E_grp-I"/>
</dbReference>
<proteinExistence type="inferred from homology"/>
<evidence type="ECO:0000256" key="4">
    <source>
        <dbReference type="ARBA" id="ARBA00004406"/>
    </source>
</evidence>
<keyword evidence="16" id="KW-0812">Transmembrane</keyword>
<evidence type="ECO:0000256" key="5">
    <source>
        <dbReference type="ARBA" id="ARBA00010617"/>
    </source>
</evidence>
<feature type="transmembrane region" description="Helical" evidence="16">
    <location>
        <begin position="46"/>
        <end position="66"/>
    </location>
</feature>
<dbReference type="InParanoid" id="A0A212EMV4"/>
<evidence type="ECO:0000256" key="13">
    <source>
        <dbReference type="ARBA" id="ARBA00023136"/>
    </source>
</evidence>
<evidence type="ECO:0000256" key="1">
    <source>
        <dbReference type="ARBA" id="ARBA00001971"/>
    </source>
</evidence>
<name>A0A212EMV4_DANPL</name>
<comment type="subcellular location">
    <subcellularLocation>
        <location evidence="4">Endoplasmic reticulum membrane</location>
        <topology evidence="4">Peripheral membrane protein</topology>
    </subcellularLocation>
    <subcellularLocation>
        <location evidence="3">Microsome membrane</location>
        <topology evidence="3">Peripheral membrane protein</topology>
    </subcellularLocation>
</comment>
<evidence type="ECO:0000256" key="16">
    <source>
        <dbReference type="SAM" id="Phobius"/>
    </source>
</evidence>
<dbReference type="InterPro" id="IPR050182">
    <property type="entry name" value="Cytochrome_P450_fam2"/>
</dbReference>
<sequence>MENSNEQSVSDKATLQVSLHQLERTPAVHYFVQSRIGRSGDCARDYAAMLVIIITILAVLLAGYIIKSFKKPPKFPPGPKWYPVVGCTKIVNEMSRQYGCQWKGLSNLAKQYSTQVLGIKLGLEPIVVVYGDHNVRRVFTEKVFEGRPNNFFLRLRCLGKKMGITFADGELWKEHRQFTVKHLKNVGFGKTAMEGEIQRELQYIIQYIDNHNNTPINPKTILAISVMNILWKFTAGEHINMERLIFLLDLLKARSKAFTMAGGWLNQWPWIRFLFPNGSGYNLIRKINQQLSDIIEEAILKHKNESIPGNDFIYMFLNKIKENRESFTEEQLKVICLDLLIAGSQTTSNTLEFAILGVLRNKIIQEKIFKEIHTILGNKMPSWSDSNRLVYTMAYLYEIQRYFTIVPLAGPRRVSKDVTMDDFLIPKDTTVLISVGDVHFDPEMWEAPDKFMPERFIDDKGKLTKTENIYPFGIGRRRCPGDALAKSFIFIVFVGILQKYQIVCRDDELPSDEPIVGLISSARPYTAEFRMRNT</sequence>
<dbReference type="GO" id="GO:0020037">
    <property type="term" value="F:heme binding"/>
    <property type="evidence" value="ECO:0007669"/>
    <property type="project" value="InterPro"/>
</dbReference>
<evidence type="ECO:0000313" key="18">
    <source>
        <dbReference type="Proteomes" id="UP000007151"/>
    </source>
</evidence>
<evidence type="ECO:0000256" key="3">
    <source>
        <dbReference type="ARBA" id="ARBA00004174"/>
    </source>
</evidence>
<evidence type="ECO:0000313" key="17">
    <source>
        <dbReference type="EMBL" id="OWR42771.1"/>
    </source>
</evidence>
<dbReference type="GO" id="GO:0016712">
    <property type="term" value="F:oxidoreductase activity, acting on paired donors, with incorporation or reduction of molecular oxygen, reduced flavin or flavoprotein as one donor, and incorporation of one atom of oxygen"/>
    <property type="evidence" value="ECO:0007669"/>
    <property type="project" value="TreeGrafter"/>
</dbReference>
<dbReference type="PANTHER" id="PTHR24300:SF376">
    <property type="entry name" value="CYTOCHROME P450 15A1"/>
    <property type="match status" value="1"/>
</dbReference>
<dbReference type="Proteomes" id="UP000007151">
    <property type="component" value="Unassembled WGS sequence"/>
</dbReference>
<evidence type="ECO:0000256" key="11">
    <source>
        <dbReference type="ARBA" id="ARBA00023004"/>
    </source>
</evidence>
<protein>
    <submittedName>
        <fullName evidence="17">Cytochrome P450 Cyp305B1</fullName>
    </submittedName>
</protein>
<keyword evidence="7 14" id="KW-0479">Metal-binding</keyword>
<dbReference type="InterPro" id="IPR001128">
    <property type="entry name" value="Cyt_P450"/>
</dbReference>
<comment type="similarity">
    <text evidence="5 15">Belongs to the cytochrome P450 family.</text>
</comment>
<dbReference type="eggNOG" id="KOG0156">
    <property type="taxonomic scope" value="Eukaryota"/>
</dbReference>
<dbReference type="InterPro" id="IPR036396">
    <property type="entry name" value="Cyt_P450_sf"/>
</dbReference>
<evidence type="ECO:0000256" key="6">
    <source>
        <dbReference type="ARBA" id="ARBA00022617"/>
    </source>
</evidence>
<dbReference type="SUPFAM" id="SSF48264">
    <property type="entry name" value="Cytochrome P450"/>
    <property type="match status" value="1"/>
</dbReference>
<dbReference type="GO" id="GO:0005506">
    <property type="term" value="F:iron ion binding"/>
    <property type="evidence" value="ECO:0007669"/>
    <property type="project" value="InterPro"/>
</dbReference>
<dbReference type="EMBL" id="AGBW02013811">
    <property type="protein sequence ID" value="OWR42771.1"/>
    <property type="molecule type" value="Genomic_DNA"/>
</dbReference>
<keyword evidence="9" id="KW-0492">Microsome</keyword>
<dbReference type="PROSITE" id="PS00086">
    <property type="entry name" value="CYTOCHROME_P450"/>
    <property type="match status" value="1"/>
</dbReference>
<evidence type="ECO:0000256" key="12">
    <source>
        <dbReference type="ARBA" id="ARBA00023033"/>
    </source>
</evidence>
<keyword evidence="12 15" id="KW-0503">Monooxygenase</keyword>
<dbReference type="GO" id="GO:0006082">
    <property type="term" value="P:organic acid metabolic process"/>
    <property type="evidence" value="ECO:0007669"/>
    <property type="project" value="TreeGrafter"/>
</dbReference>
<dbReference type="Gene3D" id="1.10.630.10">
    <property type="entry name" value="Cytochrome P450"/>
    <property type="match status" value="1"/>
</dbReference>
<keyword evidence="18" id="KW-1185">Reference proteome</keyword>
<organism evidence="17 18">
    <name type="scientific">Danaus plexippus plexippus</name>
    <dbReference type="NCBI Taxonomy" id="278856"/>
    <lineage>
        <taxon>Eukaryota</taxon>
        <taxon>Metazoa</taxon>
        <taxon>Ecdysozoa</taxon>
        <taxon>Arthropoda</taxon>
        <taxon>Hexapoda</taxon>
        <taxon>Insecta</taxon>
        <taxon>Pterygota</taxon>
        <taxon>Neoptera</taxon>
        <taxon>Endopterygota</taxon>
        <taxon>Lepidoptera</taxon>
        <taxon>Glossata</taxon>
        <taxon>Ditrysia</taxon>
        <taxon>Papilionoidea</taxon>
        <taxon>Nymphalidae</taxon>
        <taxon>Danainae</taxon>
        <taxon>Danaini</taxon>
        <taxon>Danaina</taxon>
        <taxon>Danaus</taxon>
        <taxon>Danaus</taxon>
    </lineage>
</organism>
<dbReference type="PRINTS" id="PR00463">
    <property type="entry name" value="EP450I"/>
</dbReference>
<dbReference type="InterPro" id="IPR017972">
    <property type="entry name" value="Cyt_P450_CS"/>
</dbReference>
<evidence type="ECO:0000256" key="14">
    <source>
        <dbReference type="PIRSR" id="PIRSR602401-1"/>
    </source>
</evidence>
<accession>A0A212EMV4</accession>
<dbReference type="AlphaFoldDB" id="A0A212EMV4"/>
<evidence type="ECO:0000256" key="15">
    <source>
        <dbReference type="RuleBase" id="RU000461"/>
    </source>
</evidence>
<comment type="cofactor">
    <cofactor evidence="1 14">
        <name>heme</name>
        <dbReference type="ChEBI" id="CHEBI:30413"/>
    </cofactor>
</comment>
<dbReference type="FunFam" id="1.10.630.10:FF:000238">
    <property type="entry name" value="Cytochrome P450 2A6"/>
    <property type="match status" value="1"/>
</dbReference>
<comment type="caution">
    <text evidence="17">The sequence shown here is derived from an EMBL/GenBank/DDBJ whole genome shotgun (WGS) entry which is preliminary data.</text>
</comment>
<dbReference type="PRINTS" id="PR00385">
    <property type="entry name" value="P450"/>
</dbReference>
<evidence type="ECO:0000256" key="2">
    <source>
        <dbReference type="ARBA" id="ARBA00003690"/>
    </source>
</evidence>
<keyword evidence="16" id="KW-1133">Transmembrane helix</keyword>
<evidence type="ECO:0000256" key="7">
    <source>
        <dbReference type="ARBA" id="ARBA00022723"/>
    </source>
</evidence>
<dbReference type="GO" id="GO:0006805">
    <property type="term" value="P:xenobiotic metabolic process"/>
    <property type="evidence" value="ECO:0007669"/>
    <property type="project" value="TreeGrafter"/>
</dbReference>